<feature type="domain" description="Nudix hydrolase" evidence="3">
    <location>
        <begin position="4"/>
        <end position="138"/>
    </location>
</feature>
<evidence type="ECO:0000256" key="2">
    <source>
        <dbReference type="ARBA" id="ARBA00022801"/>
    </source>
</evidence>
<dbReference type="HOGENOM" id="CLU_037162_9_3_0"/>
<dbReference type="PROSITE" id="PS00893">
    <property type="entry name" value="NUDIX_BOX"/>
    <property type="match status" value="1"/>
</dbReference>
<keyword evidence="2 4" id="KW-0378">Hydrolase</keyword>
<dbReference type="Pfam" id="PF00293">
    <property type="entry name" value="NUDIX"/>
    <property type="match status" value="1"/>
</dbReference>
<evidence type="ECO:0000313" key="4">
    <source>
        <dbReference type="EMBL" id="CCB89442.1"/>
    </source>
</evidence>
<organism evidence="4 5">
    <name type="scientific">Simkania negevensis (strain ATCC VR-1471 / DSM 27360 / Z)</name>
    <dbReference type="NCBI Taxonomy" id="331113"/>
    <lineage>
        <taxon>Bacteria</taxon>
        <taxon>Pseudomonadati</taxon>
        <taxon>Chlamydiota</taxon>
        <taxon>Chlamydiia</taxon>
        <taxon>Parachlamydiales</taxon>
        <taxon>Simkaniaceae</taxon>
        <taxon>Simkania</taxon>
    </lineage>
</organism>
<dbReference type="OrthoDB" id="21342at2"/>
<name>F8L9C0_SIMNZ</name>
<dbReference type="AlphaFoldDB" id="F8L9C0"/>
<sequence length="145" mass="16640">MTTRTTAAVSVYLVLRRGEEVLLLLRQNTGFMDNQYGLVSGHVEADEPATEGMIREAYEEAGIRLKPENLRVAHIMHRQSGRLNVDIFFECTNWDGEIQNREPHKCAELKFFSLRSPPKNLIGYVHDALRAIEKKSFYSESGWNL</sequence>
<comment type="cofactor">
    <cofactor evidence="1">
        <name>Mg(2+)</name>
        <dbReference type="ChEBI" id="CHEBI:18420"/>
    </cofactor>
</comment>
<dbReference type="GO" id="GO:0016787">
    <property type="term" value="F:hydrolase activity"/>
    <property type="evidence" value="ECO:0007669"/>
    <property type="project" value="UniProtKB-KW"/>
</dbReference>
<evidence type="ECO:0000259" key="3">
    <source>
        <dbReference type="PROSITE" id="PS51462"/>
    </source>
</evidence>
<dbReference type="InterPro" id="IPR015797">
    <property type="entry name" value="NUDIX_hydrolase-like_dom_sf"/>
</dbReference>
<dbReference type="SUPFAM" id="SSF55811">
    <property type="entry name" value="Nudix"/>
    <property type="match status" value="1"/>
</dbReference>
<reference evidence="4 5" key="2">
    <citation type="journal article" date="2011" name="Mol. Biol. Evol.">
        <title>Unity in variety--the pan-genome of the Chlamydiae.</title>
        <authorList>
            <person name="Collingro A."/>
            <person name="Tischler P."/>
            <person name="Weinmaier T."/>
            <person name="Penz T."/>
            <person name="Heinz E."/>
            <person name="Brunham R.C."/>
            <person name="Read T.D."/>
            <person name="Bavoil P.M."/>
            <person name="Sachse K."/>
            <person name="Kahane S."/>
            <person name="Friedman M.G."/>
            <person name="Rattei T."/>
            <person name="Myers G.S."/>
            <person name="Horn M."/>
        </authorList>
    </citation>
    <scope>NUCLEOTIDE SEQUENCE [LARGE SCALE GENOMIC DNA]</scope>
    <source>
        <strain evidence="5">ATCC VR-1471 / Z</strain>
    </source>
</reference>
<accession>F8L9C0</accession>
<keyword evidence="5" id="KW-1185">Reference proteome</keyword>
<evidence type="ECO:0000313" key="5">
    <source>
        <dbReference type="Proteomes" id="UP000000496"/>
    </source>
</evidence>
<dbReference type="eggNOG" id="COG1051">
    <property type="taxonomic scope" value="Bacteria"/>
</dbReference>
<dbReference type="PROSITE" id="PS51462">
    <property type="entry name" value="NUDIX"/>
    <property type="match status" value="1"/>
</dbReference>
<dbReference type="KEGG" id="sng:SNE_A15650"/>
<dbReference type="InterPro" id="IPR000086">
    <property type="entry name" value="NUDIX_hydrolase_dom"/>
</dbReference>
<dbReference type="CDD" id="cd04683">
    <property type="entry name" value="NUDIX_Hydrolase"/>
    <property type="match status" value="1"/>
</dbReference>
<dbReference type="PANTHER" id="PTHR43046:SF14">
    <property type="entry name" value="MUTT_NUDIX FAMILY PROTEIN"/>
    <property type="match status" value="1"/>
</dbReference>
<proteinExistence type="predicted"/>
<protein>
    <submittedName>
        <fullName evidence="4">NUDIX hydrolase</fullName>
    </submittedName>
</protein>
<dbReference type="RefSeq" id="WP_013943908.1">
    <property type="nucleotide sequence ID" value="NC_015713.1"/>
</dbReference>
<dbReference type="EMBL" id="FR872582">
    <property type="protein sequence ID" value="CCB89442.1"/>
    <property type="molecule type" value="Genomic_DNA"/>
</dbReference>
<dbReference type="STRING" id="331113.SNE_A15650"/>
<gene>
    <name evidence="4" type="ordered locus">SNE_A15650</name>
</gene>
<dbReference type="Gene3D" id="3.90.79.10">
    <property type="entry name" value="Nucleoside Triphosphate Pyrophosphohydrolase"/>
    <property type="match status" value="1"/>
</dbReference>
<evidence type="ECO:0000256" key="1">
    <source>
        <dbReference type="ARBA" id="ARBA00001946"/>
    </source>
</evidence>
<dbReference type="PANTHER" id="PTHR43046">
    <property type="entry name" value="GDP-MANNOSE MANNOSYL HYDROLASE"/>
    <property type="match status" value="1"/>
</dbReference>
<dbReference type="InterPro" id="IPR020084">
    <property type="entry name" value="NUDIX_hydrolase_CS"/>
</dbReference>
<dbReference type="Proteomes" id="UP000000496">
    <property type="component" value="Chromosome gsn.131"/>
</dbReference>
<reference key="1">
    <citation type="journal article" date="2011" name="Mol. Biol. Evol.">
        <title>Unity in variety -- the pan-genome of the Chlamydiae.</title>
        <authorList>
            <person name="Collingro A."/>
            <person name="Tischler P."/>
            <person name="Weinmaier T."/>
            <person name="Penz T."/>
            <person name="Heinz E."/>
            <person name="Brunham R.C."/>
            <person name="Read T.D."/>
            <person name="Bavoil P.M."/>
            <person name="Sachse K."/>
            <person name="Kahane S."/>
            <person name="Friedman M.G."/>
            <person name="Rattei T."/>
            <person name="Myers G.S.A."/>
            <person name="Horn M."/>
        </authorList>
    </citation>
    <scope>NUCLEOTIDE SEQUENCE</scope>
    <source>
        <strain>Z</strain>
    </source>
</reference>